<evidence type="ECO:0000256" key="5">
    <source>
        <dbReference type="ARBA" id="ARBA00023306"/>
    </source>
</evidence>
<proteinExistence type="predicted"/>
<keyword evidence="7" id="KW-0472">Membrane</keyword>
<evidence type="ECO:0000256" key="4">
    <source>
        <dbReference type="ARBA" id="ARBA00022786"/>
    </source>
</evidence>
<keyword evidence="7" id="KW-1133">Transmembrane helix</keyword>
<dbReference type="GO" id="GO:0005680">
    <property type="term" value="C:anaphase-promoting complex"/>
    <property type="evidence" value="ECO:0007669"/>
    <property type="project" value="InterPro"/>
</dbReference>
<feature type="region of interest" description="Disordered" evidence="6">
    <location>
        <begin position="154"/>
        <end position="174"/>
    </location>
</feature>
<feature type="domain" description="Anaphase-promoting complex subunit 4 long" evidence="9">
    <location>
        <begin position="331"/>
        <end position="529"/>
    </location>
</feature>
<feature type="transmembrane region" description="Helical" evidence="7">
    <location>
        <begin position="329"/>
        <end position="350"/>
    </location>
</feature>
<evidence type="ECO:0000256" key="2">
    <source>
        <dbReference type="ARBA" id="ARBA00022618"/>
    </source>
</evidence>
<keyword evidence="11" id="KW-1185">Reference proteome</keyword>
<dbReference type="GO" id="GO:0051301">
    <property type="term" value="P:cell division"/>
    <property type="evidence" value="ECO:0007669"/>
    <property type="project" value="UniProtKB-KW"/>
</dbReference>
<dbReference type="PANTHER" id="PTHR13260">
    <property type="entry name" value="ANAPHASE PROMOTING COMPLEX SUBUNIT 4 APC4"/>
    <property type="match status" value="1"/>
</dbReference>
<sequence length="769" mass="85850">MTIFNNGRQGHTSALMATAGSFKERQLLQQAEKILLHPIHSHLISYCPTMDLIAVVTDEENLDVYRINGQRAFGFKRKSDELSVVALQWEFNGKSIAISWSDGTTDLVSAETGKVTHKDVALPEVGDEAPTQVKCMGWGLNFINVEAVKRRTGLKRNKGASPTKTDPFGQPTTEDWDTFKDDTMLEDFLQRQPDFQTLDVAPDLPDQLAMMDMEALLPKLPPIPLPPALPFMRVSQPASGAFSSQVEVDSLLHSHHLKDHNSVDMFIRLSDRGTVHPSIYDSLGTISVQLPKAWNVLSTPLLHTSHPYSCTHGLLMETRFSSSLTKKSLAYVPLTLTFIPLAGIYLHLIAAKTSQLQNLLLYISQTLQRIRAFFKHAQDLPRKFMMNIEETLEEKGLGDLVTNLFHVACTGHCNPVVKEWLVDELAEGGHKRWDTTVSTSFTTLLALLHENLIPALDRCSILISRLRGLAHFHDRDWIFSGPLSDFTALLQTLKKMRLVAHTAMLYASEEKRQFHSFSKWLRFTIDFEATEPDSQSRAEMEQRDAGVDISQVLAYIQFGLTKSDVAPFLQPEAQLDAKAKAREEASYEDTKKAIELVKEGATFREEALCLEHVAGHLSTGVTGLLKQVSRWQEDNIRMDSGIVLEQGEKGEYEVLDMRMVFEPSSEPPQEDTTAEDTAPTADEDAMSTYILVSPPSNPSVLHVHRITHTPTITNLKKNTLEYTVATLDFGAETKILDAKFADDTALLGVGYGFLYEEEEEGGWRGVGGG</sequence>
<keyword evidence="2" id="KW-0132">Cell division</keyword>
<gene>
    <name evidence="10" type="ORF">GMOD_00009602</name>
</gene>
<dbReference type="InterPro" id="IPR024977">
    <property type="entry name" value="Apc4-like_WD40_dom"/>
</dbReference>
<evidence type="ECO:0000256" key="3">
    <source>
        <dbReference type="ARBA" id="ARBA00022776"/>
    </source>
</evidence>
<evidence type="ECO:0000256" key="7">
    <source>
        <dbReference type="SAM" id="Phobius"/>
    </source>
</evidence>
<evidence type="ECO:0000259" key="9">
    <source>
        <dbReference type="Pfam" id="PF12896"/>
    </source>
</evidence>
<evidence type="ECO:0000256" key="6">
    <source>
        <dbReference type="SAM" id="MobiDB-lite"/>
    </source>
</evidence>
<dbReference type="InterPro" id="IPR024789">
    <property type="entry name" value="APC4"/>
</dbReference>
<keyword evidence="7" id="KW-0812">Transmembrane</keyword>
<dbReference type="PANTHER" id="PTHR13260:SF0">
    <property type="entry name" value="ANAPHASE-PROMOTING COMPLEX SUBUNIT 4"/>
    <property type="match status" value="1"/>
</dbReference>
<feature type="domain" description="Anaphase-promoting complex subunit 4-like WD40" evidence="8">
    <location>
        <begin position="45"/>
        <end position="139"/>
    </location>
</feature>
<dbReference type="Proteomes" id="UP000265663">
    <property type="component" value="Unassembled WGS sequence"/>
</dbReference>
<evidence type="ECO:0000256" key="1">
    <source>
        <dbReference type="ARBA" id="ARBA00016067"/>
    </source>
</evidence>
<keyword evidence="4" id="KW-0833">Ubl conjugation pathway</keyword>
<dbReference type="Pfam" id="PF12894">
    <property type="entry name" value="ANAPC4_WD40"/>
    <property type="match status" value="1"/>
</dbReference>
<evidence type="ECO:0000313" key="10">
    <source>
        <dbReference type="EMBL" id="RMZ73090.1"/>
    </source>
</evidence>
<evidence type="ECO:0000259" key="8">
    <source>
        <dbReference type="Pfam" id="PF12894"/>
    </source>
</evidence>
<keyword evidence="5" id="KW-0131">Cell cycle</keyword>
<name>A0A3M7MF68_9PLEO</name>
<protein>
    <recommendedName>
        <fullName evidence="1">Anaphase-promoting complex subunit 4</fullName>
    </recommendedName>
</protein>
<dbReference type="GO" id="GO:0034399">
    <property type="term" value="C:nuclear periphery"/>
    <property type="evidence" value="ECO:0007669"/>
    <property type="project" value="TreeGrafter"/>
</dbReference>
<dbReference type="InterPro" id="IPR024790">
    <property type="entry name" value="APC4_long_dom"/>
</dbReference>
<reference evidence="10 11" key="1">
    <citation type="journal article" date="2014" name="PLoS ONE">
        <title>De novo Genome Assembly of the Fungal Plant Pathogen Pyrenophora semeniperda.</title>
        <authorList>
            <person name="Soliai M.M."/>
            <person name="Meyer S.E."/>
            <person name="Udall J.A."/>
            <person name="Elzinga D.E."/>
            <person name="Hermansen R.A."/>
            <person name="Bodily P.M."/>
            <person name="Hart A.A."/>
            <person name="Coleman C.E."/>
        </authorList>
    </citation>
    <scope>NUCLEOTIDE SEQUENCE [LARGE SCALE GENOMIC DNA]</scope>
    <source>
        <strain evidence="10 11">CCB06</strain>
        <tissue evidence="10">Mycelium</tissue>
    </source>
</reference>
<dbReference type="EMBL" id="KE747838">
    <property type="protein sequence ID" value="RMZ73090.1"/>
    <property type="molecule type" value="Genomic_DNA"/>
</dbReference>
<dbReference type="GO" id="GO:0070979">
    <property type="term" value="P:protein K11-linked ubiquitination"/>
    <property type="evidence" value="ECO:0007669"/>
    <property type="project" value="TreeGrafter"/>
</dbReference>
<keyword evidence="3" id="KW-0498">Mitosis</keyword>
<evidence type="ECO:0000313" key="11">
    <source>
        <dbReference type="Proteomes" id="UP000265663"/>
    </source>
</evidence>
<dbReference type="OrthoDB" id="2110451at2759"/>
<dbReference type="Pfam" id="PF12896">
    <property type="entry name" value="ANAPC4"/>
    <property type="match status" value="1"/>
</dbReference>
<organism evidence="10 11">
    <name type="scientific">Pyrenophora seminiperda CCB06</name>
    <dbReference type="NCBI Taxonomy" id="1302712"/>
    <lineage>
        <taxon>Eukaryota</taxon>
        <taxon>Fungi</taxon>
        <taxon>Dikarya</taxon>
        <taxon>Ascomycota</taxon>
        <taxon>Pezizomycotina</taxon>
        <taxon>Dothideomycetes</taxon>
        <taxon>Pleosporomycetidae</taxon>
        <taxon>Pleosporales</taxon>
        <taxon>Pleosporineae</taxon>
        <taxon>Pleosporaceae</taxon>
        <taxon>Pyrenophora</taxon>
    </lineage>
</organism>
<dbReference type="AlphaFoldDB" id="A0A3M7MF68"/>
<accession>A0A3M7MF68</accession>
<dbReference type="GO" id="GO:0031145">
    <property type="term" value="P:anaphase-promoting complex-dependent catabolic process"/>
    <property type="evidence" value="ECO:0007669"/>
    <property type="project" value="InterPro"/>
</dbReference>